<dbReference type="Pfam" id="PF00045">
    <property type="entry name" value="Hemopexin"/>
    <property type="match status" value="4"/>
</dbReference>
<dbReference type="AlphaFoldDB" id="A0A1H5XAQ9"/>
<sequence length="400" mass="43933">MIKRIYFFKGDLFWAYDPRPGTDRVVEGPRTIGEKWRGLVPPFTRDIDAVVNWGDGFAYLFKGDEYWKYDILLNRTATSTPIKIADGWTDFPADFKLGIDAAFNGGEGKAYFFKDSQYLRYNIANGAVDTPDPGTVPYPRAIAGPNGWRNLPSSFASGIDAAVNMCNGKIYFFKNGTYVRLTFATRTVDQVTPPYPYSIADNWPGLPTEVNAGVEWSHAGSAMLAITIAPDCEVIAGPFLGGGSIRRMFTAVAEFSSGPYPVLCGCAQYRQFVRGSTMLDAIPHQALLPDPNGGQPIPMLPIPASGALDENFLEDGDVNATVQFYGHRDGPPDPIGRYQPDQRSGCRYQMVDRPFVQGLSGQSASFDLDFKGVVIDACNGDEVITEKRWSVFCSGIIPDQ</sequence>
<name>A0A1H5XAQ9_9PROT</name>
<dbReference type="GO" id="GO:0008237">
    <property type="term" value="F:metallopeptidase activity"/>
    <property type="evidence" value="ECO:0007669"/>
    <property type="project" value="UniProtKB-KW"/>
</dbReference>
<dbReference type="SUPFAM" id="SSF50923">
    <property type="entry name" value="Hemopexin-like domain"/>
    <property type="match status" value="1"/>
</dbReference>
<keyword evidence="1" id="KW-0482">Metalloprotease</keyword>
<dbReference type="InterPro" id="IPR018487">
    <property type="entry name" value="Hemopexin-like_repeat"/>
</dbReference>
<dbReference type="EMBL" id="FNUX01000025">
    <property type="protein sequence ID" value="SEG08525.1"/>
    <property type="molecule type" value="Genomic_DNA"/>
</dbReference>
<organism evidence="2 3">
    <name type="scientific">Nitrosomonas ureae</name>
    <dbReference type="NCBI Taxonomy" id="44577"/>
    <lineage>
        <taxon>Bacteria</taxon>
        <taxon>Pseudomonadati</taxon>
        <taxon>Pseudomonadota</taxon>
        <taxon>Betaproteobacteria</taxon>
        <taxon>Nitrosomonadales</taxon>
        <taxon>Nitrosomonadaceae</taxon>
        <taxon>Nitrosomonas</taxon>
    </lineage>
</organism>
<evidence type="ECO:0000313" key="3">
    <source>
        <dbReference type="Proteomes" id="UP000236753"/>
    </source>
</evidence>
<dbReference type="SMART" id="SM00120">
    <property type="entry name" value="HX"/>
    <property type="match status" value="4"/>
</dbReference>
<dbReference type="Proteomes" id="UP000236753">
    <property type="component" value="Unassembled WGS sequence"/>
</dbReference>
<keyword evidence="1" id="KW-0378">Hydrolase</keyword>
<protein>
    <submittedName>
        <fullName evidence="2">Hemopexin</fullName>
    </submittedName>
</protein>
<gene>
    <name evidence="2" type="ORF">SAMN05216334_12527</name>
</gene>
<accession>A0A1H5XAQ9</accession>
<keyword evidence="1" id="KW-0645">Protease</keyword>
<dbReference type="Gene3D" id="2.110.10.10">
    <property type="entry name" value="Hemopexin-like domain"/>
    <property type="match status" value="2"/>
</dbReference>
<dbReference type="InterPro" id="IPR036375">
    <property type="entry name" value="Hemopexin-like_dom_sf"/>
</dbReference>
<evidence type="ECO:0000313" key="2">
    <source>
        <dbReference type="EMBL" id="SEG08525.1"/>
    </source>
</evidence>
<dbReference type="PROSITE" id="PS51642">
    <property type="entry name" value="HEMOPEXIN_2"/>
    <property type="match status" value="3"/>
</dbReference>
<proteinExistence type="predicted"/>
<dbReference type="RefSeq" id="WP_181023821.1">
    <property type="nucleotide sequence ID" value="NZ_FNUX01000025.1"/>
</dbReference>
<dbReference type="PANTHER" id="PTHR10201:SF323">
    <property type="entry name" value="MATRIX METALLOPROTEINASE-21"/>
    <property type="match status" value="1"/>
</dbReference>
<evidence type="ECO:0000256" key="1">
    <source>
        <dbReference type="ARBA" id="ARBA00023049"/>
    </source>
</evidence>
<dbReference type="PANTHER" id="PTHR10201">
    <property type="entry name" value="MATRIX METALLOPROTEINASE"/>
    <property type="match status" value="1"/>
</dbReference>
<reference evidence="2 3" key="1">
    <citation type="submission" date="2016-10" db="EMBL/GenBank/DDBJ databases">
        <authorList>
            <person name="de Groot N.N."/>
        </authorList>
    </citation>
    <scope>NUCLEOTIDE SEQUENCE [LARGE SCALE GENOMIC DNA]</scope>
    <source>
        <strain evidence="2 3">Nm13</strain>
    </source>
</reference>